<proteinExistence type="predicted"/>
<protein>
    <submittedName>
        <fullName evidence="2">Uncharacterized protein</fullName>
    </submittedName>
</protein>
<organism evidence="2 3">
    <name type="scientific">Orchesella dallaii</name>
    <dbReference type="NCBI Taxonomy" id="48710"/>
    <lineage>
        <taxon>Eukaryota</taxon>
        <taxon>Metazoa</taxon>
        <taxon>Ecdysozoa</taxon>
        <taxon>Arthropoda</taxon>
        <taxon>Hexapoda</taxon>
        <taxon>Collembola</taxon>
        <taxon>Entomobryomorpha</taxon>
        <taxon>Entomobryoidea</taxon>
        <taxon>Orchesellidae</taxon>
        <taxon>Orchesellinae</taxon>
        <taxon>Orchesella</taxon>
    </lineage>
</organism>
<keyword evidence="3" id="KW-1185">Reference proteome</keyword>
<sequence length="326" mass="37517">MSICLITIFVFTFLRHSSGATCTCDKLVLTSIFQVGPCGRAARCFWEVMHFKINLLGADKTTLTQYEDNIKQMLCRIPTYGTRKYASDSQDTYQVCNSATLTEFYHFPMPTQYHADKDKNFYLVRQEECTMKEKECNTELWKEITTLCDGITDADVKTLDGISQMKMRDLKVYKFAVGGCKISTLRRKSTRSVTDDTGEPKYTDVYNTTNLKYPKLRSPYFELHLLYALDPLKKLGGTAIEDRWDEKKAFMDLANYLPQLMIHHMHTAIQCIYNRVNSEQMKWDPTKFCGNISTFMCVDFANLKGTDCIALGLDPHNVDNKEVPKI</sequence>
<feature type="chain" id="PRO_5046497140" evidence="1">
    <location>
        <begin position="20"/>
        <end position="326"/>
    </location>
</feature>
<dbReference type="Proteomes" id="UP001642540">
    <property type="component" value="Unassembled WGS sequence"/>
</dbReference>
<reference evidence="2 3" key="1">
    <citation type="submission" date="2024-08" db="EMBL/GenBank/DDBJ databases">
        <authorList>
            <person name="Cucini C."/>
            <person name="Frati F."/>
        </authorList>
    </citation>
    <scope>NUCLEOTIDE SEQUENCE [LARGE SCALE GENOMIC DNA]</scope>
</reference>
<accession>A0ABP1Q932</accession>
<name>A0ABP1Q932_9HEXA</name>
<gene>
    <name evidence="2" type="ORF">ODALV1_LOCUS8694</name>
</gene>
<dbReference type="EMBL" id="CAXLJM020000026">
    <property type="protein sequence ID" value="CAL8094091.1"/>
    <property type="molecule type" value="Genomic_DNA"/>
</dbReference>
<evidence type="ECO:0000313" key="3">
    <source>
        <dbReference type="Proteomes" id="UP001642540"/>
    </source>
</evidence>
<feature type="signal peptide" evidence="1">
    <location>
        <begin position="1"/>
        <end position="19"/>
    </location>
</feature>
<keyword evidence="1" id="KW-0732">Signal</keyword>
<evidence type="ECO:0000313" key="2">
    <source>
        <dbReference type="EMBL" id="CAL8094091.1"/>
    </source>
</evidence>
<evidence type="ECO:0000256" key="1">
    <source>
        <dbReference type="SAM" id="SignalP"/>
    </source>
</evidence>
<comment type="caution">
    <text evidence="2">The sequence shown here is derived from an EMBL/GenBank/DDBJ whole genome shotgun (WGS) entry which is preliminary data.</text>
</comment>